<dbReference type="Proteomes" id="UP000037035">
    <property type="component" value="Unassembled WGS sequence"/>
</dbReference>
<dbReference type="OrthoDB" id="2517677at2759"/>
<proteinExistence type="predicted"/>
<feature type="non-terminal residue" evidence="1">
    <location>
        <position position="87"/>
    </location>
</feature>
<dbReference type="EMBL" id="LAVV01006069">
    <property type="protein sequence ID" value="KNZ60493.1"/>
    <property type="molecule type" value="Genomic_DNA"/>
</dbReference>
<evidence type="ECO:0000313" key="2">
    <source>
        <dbReference type="Proteomes" id="UP000037035"/>
    </source>
</evidence>
<feature type="non-terminal residue" evidence="1">
    <location>
        <position position="1"/>
    </location>
</feature>
<dbReference type="VEuPathDB" id="FungiDB:VP01_15464g1"/>
<protein>
    <submittedName>
        <fullName evidence="1">Uncharacterized protein</fullName>
    </submittedName>
</protein>
<evidence type="ECO:0000313" key="1">
    <source>
        <dbReference type="EMBL" id="KNZ60493.1"/>
    </source>
</evidence>
<keyword evidence="2" id="KW-1185">Reference proteome</keyword>
<sequence length="87" mass="10141">PTAEFSYSNYNHVSTGISPFKANYRFNLSYGRVPSLEQCLPAVKEHLKILSQVQEELKECLKRSQESMKHQFDKHVRTNPDWKVGDE</sequence>
<reference evidence="1 2" key="1">
    <citation type="submission" date="2015-08" db="EMBL/GenBank/DDBJ databases">
        <title>Next Generation Sequencing and Analysis of the Genome of Puccinia sorghi L Schw, the Causal Agent of Maize Common Rust.</title>
        <authorList>
            <person name="Rochi L."/>
            <person name="Burguener G."/>
            <person name="Darino M."/>
            <person name="Turjanski A."/>
            <person name="Kreff E."/>
            <person name="Dieguez M.J."/>
            <person name="Sacco F."/>
        </authorList>
    </citation>
    <scope>NUCLEOTIDE SEQUENCE [LARGE SCALE GENOMIC DNA]</scope>
    <source>
        <strain evidence="1 2">RO10H11247</strain>
    </source>
</reference>
<dbReference type="AlphaFoldDB" id="A0A0L6VIA5"/>
<organism evidence="1 2">
    <name type="scientific">Puccinia sorghi</name>
    <dbReference type="NCBI Taxonomy" id="27349"/>
    <lineage>
        <taxon>Eukaryota</taxon>
        <taxon>Fungi</taxon>
        <taxon>Dikarya</taxon>
        <taxon>Basidiomycota</taxon>
        <taxon>Pucciniomycotina</taxon>
        <taxon>Pucciniomycetes</taxon>
        <taxon>Pucciniales</taxon>
        <taxon>Pucciniaceae</taxon>
        <taxon>Puccinia</taxon>
    </lineage>
</organism>
<comment type="caution">
    <text evidence="1">The sequence shown here is derived from an EMBL/GenBank/DDBJ whole genome shotgun (WGS) entry which is preliminary data.</text>
</comment>
<gene>
    <name evidence="1" type="ORF">VP01_15464g1</name>
</gene>
<name>A0A0L6VIA5_9BASI</name>
<accession>A0A0L6VIA5</accession>